<dbReference type="GeneID" id="8690542"/>
<accession>D2JPA2</accession>
<gene>
    <name evidence="2" type="primary">orf182</name>
</gene>
<organism evidence="2">
    <name type="scientific">Ulnaria acus</name>
    <dbReference type="NCBI Taxonomy" id="1436140"/>
    <lineage>
        <taxon>Eukaryota</taxon>
        <taxon>Sar</taxon>
        <taxon>Stramenopiles</taxon>
        <taxon>Ochrophyta</taxon>
        <taxon>Bacillariophyta</taxon>
        <taxon>Fragilariophyceae</taxon>
        <taxon>Fragilariophycidae</taxon>
        <taxon>Licmophorales</taxon>
        <taxon>Ulnariaceae</taxon>
        <taxon>Ulnaria</taxon>
    </lineage>
</organism>
<feature type="transmembrane region" description="Helical" evidence="1">
    <location>
        <begin position="15"/>
        <end position="33"/>
    </location>
</feature>
<protein>
    <submittedName>
        <fullName evidence="2">Uncharacterized protein</fullName>
    </submittedName>
</protein>
<evidence type="ECO:0000313" key="2">
    <source>
        <dbReference type="EMBL" id="ACX62031.1"/>
    </source>
</evidence>
<keyword evidence="1" id="KW-1133">Transmembrane helix</keyword>
<feature type="transmembrane region" description="Helical" evidence="1">
    <location>
        <begin position="64"/>
        <end position="84"/>
    </location>
</feature>
<keyword evidence="1" id="KW-0812">Transmembrane</keyword>
<evidence type="ECO:0000256" key="1">
    <source>
        <dbReference type="SAM" id="Phobius"/>
    </source>
</evidence>
<dbReference type="EMBL" id="GU002153">
    <property type="protein sequence ID" value="ACX62031.1"/>
    <property type="molecule type" value="Genomic_DNA"/>
</dbReference>
<reference evidence="2" key="1">
    <citation type="journal article" date="2010" name="Curr. Genet.">
        <title>Complete sequence of the mitochondrial genome of a diatom alga Synedra acus and comparative analysis of diatom mitochondrial genomes.</title>
        <authorList>
            <person name="Ravin N.V."/>
            <person name="Galachyants Y.P."/>
            <person name="Mardanov A.V."/>
            <person name="Beletsky A.V."/>
            <person name="Petrova D.P."/>
            <person name="Sherbakova T.A."/>
            <person name="Zakharova Y.R."/>
            <person name="Likhoshway Y.V."/>
            <person name="Skryabin K.G."/>
            <person name="Grachev M.A."/>
        </authorList>
    </citation>
    <scope>NUCLEOTIDE SEQUENCE [LARGE SCALE GENOMIC DNA]</scope>
</reference>
<geneLocation type="mitochondrion" evidence="2"/>
<proteinExistence type="predicted"/>
<keyword evidence="2" id="KW-0496">Mitochondrion</keyword>
<dbReference type="RefSeq" id="YP_003359483.1">
    <property type="nucleotide sequence ID" value="NC_013710.1"/>
</dbReference>
<name>D2JPA2_9STRA</name>
<dbReference type="AlphaFoldDB" id="D2JPA2"/>
<keyword evidence="1" id="KW-0472">Membrane</keyword>
<feature type="transmembrane region" description="Helical" evidence="1">
    <location>
        <begin position="90"/>
        <end position="113"/>
    </location>
</feature>
<sequence>MMNVVTDFAVFMNQIVYAHVIVAHGFLVVRIFYYKYILPHVIPDELLPHWKEKRMRYHWWVPKFIMTYYVYAIFNIPFFIWYSYFNGKYWYFSHYFFIHYHMYGVAALIVTFIHHKELKLDREFFIKYPIYYILHILWSAWLMYAVVNGCDDGDWKGWMEEDLYRFNYIPEGSIDWRDKPEA</sequence>
<feature type="transmembrane region" description="Helical" evidence="1">
    <location>
        <begin position="125"/>
        <end position="147"/>
    </location>
</feature>